<evidence type="ECO:0000313" key="1">
    <source>
        <dbReference type="EMBL" id="MBB2925970.1"/>
    </source>
</evidence>
<sequence>MFAYEFGNRPRTVSVADHRGGRFCATSLFLARFALLAIERIGNAQTCLGLVDAAGENVSAAAPE</sequence>
<evidence type="ECO:0000313" key="2">
    <source>
        <dbReference type="Proteomes" id="UP000533533"/>
    </source>
</evidence>
<organism evidence="1 2">
    <name type="scientific">Paraburkholderia silvatlantica</name>
    <dbReference type="NCBI Taxonomy" id="321895"/>
    <lineage>
        <taxon>Bacteria</taxon>
        <taxon>Pseudomonadati</taxon>
        <taxon>Pseudomonadota</taxon>
        <taxon>Betaproteobacteria</taxon>
        <taxon>Burkholderiales</taxon>
        <taxon>Burkholderiaceae</taxon>
        <taxon>Paraburkholderia</taxon>
    </lineage>
</organism>
<dbReference type="Proteomes" id="UP000533533">
    <property type="component" value="Unassembled WGS sequence"/>
</dbReference>
<reference evidence="1 2" key="1">
    <citation type="submission" date="2020-08" db="EMBL/GenBank/DDBJ databases">
        <title>Genomic Encyclopedia of Type Strains, Phase IV (KMG-V): Genome sequencing to study the core and pangenomes of soil and plant-associated prokaryotes.</title>
        <authorList>
            <person name="Whitman W."/>
        </authorList>
    </citation>
    <scope>NUCLEOTIDE SEQUENCE [LARGE SCALE GENOMIC DNA]</scope>
    <source>
        <strain evidence="1 2">SRMrh-85</strain>
    </source>
</reference>
<accession>A0ABR6FEW6</accession>
<keyword evidence="2" id="KW-1185">Reference proteome</keyword>
<comment type="caution">
    <text evidence="1">The sequence shown here is derived from an EMBL/GenBank/DDBJ whole genome shotgun (WGS) entry which is preliminary data.</text>
</comment>
<gene>
    <name evidence="1" type="ORF">FHX59_000376</name>
</gene>
<name>A0ABR6FEW6_9BURK</name>
<dbReference type="EMBL" id="JACHVZ010000001">
    <property type="protein sequence ID" value="MBB2925970.1"/>
    <property type="molecule type" value="Genomic_DNA"/>
</dbReference>
<protein>
    <submittedName>
        <fullName evidence="1">Uncharacterized protein</fullName>
    </submittedName>
</protein>
<proteinExistence type="predicted"/>